<dbReference type="EMBL" id="JBHUOQ010000001">
    <property type="protein sequence ID" value="MFD2829916.1"/>
    <property type="molecule type" value="Genomic_DNA"/>
</dbReference>
<organism evidence="2 3">
    <name type="scientific">Corticicoccus populi</name>
    <dbReference type="NCBI Taxonomy" id="1812821"/>
    <lineage>
        <taxon>Bacteria</taxon>
        <taxon>Bacillati</taxon>
        <taxon>Bacillota</taxon>
        <taxon>Bacilli</taxon>
        <taxon>Bacillales</taxon>
        <taxon>Staphylococcaceae</taxon>
        <taxon>Corticicoccus</taxon>
    </lineage>
</organism>
<feature type="domain" description="Formyl transferase N-terminal" evidence="1">
    <location>
        <begin position="79"/>
        <end position="165"/>
    </location>
</feature>
<dbReference type="InterPro" id="IPR036477">
    <property type="entry name" value="Formyl_transf_N_sf"/>
</dbReference>
<protein>
    <submittedName>
        <fullName evidence="2">Formyltransferase family protein</fullName>
    </submittedName>
</protein>
<gene>
    <name evidence="2" type="ORF">ACFSX4_05495</name>
</gene>
<dbReference type="RefSeq" id="WP_377772353.1">
    <property type="nucleotide sequence ID" value="NZ_JBHUOQ010000001.1"/>
</dbReference>
<dbReference type="Proteomes" id="UP001597519">
    <property type="component" value="Unassembled WGS sequence"/>
</dbReference>
<dbReference type="PANTHER" id="PTHR11138:SF5">
    <property type="entry name" value="METHIONYL-TRNA FORMYLTRANSFERASE, MITOCHONDRIAL"/>
    <property type="match status" value="1"/>
</dbReference>
<keyword evidence="3" id="KW-1185">Reference proteome</keyword>
<evidence type="ECO:0000259" key="1">
    <source>
        <dbReference type="Pfam" id="PF00551"/>
    </source>
</evidence>
<dbReference type="Gene3D" id="3.40.50.12230">
    <property type="match status" value="1"/>
</dbReference>
<dbReference type="SUPFAM" id="SSF53328">
    <property type="entry name" value="Formyltransferase"/>
    <property type="match status" value="1"/>
</dbReference>
<evidence type="ECO:0000313" key="2">
    <source>
        <dbReference type="EMBL" id="MFD2829916.1"/>
    </source>
</evidence>
<dbReference type="Pfam" id="PF00551">
    <property type="entry name" value="Formyl_trans_N"/>
    <property type="match status" value="1"/>
</dbReference>
<proteinExistence type="predicted"/>
<sequence>MKNVLFLGRKKWAASALEHLLDSGYTVIGVSGMNDLTGEKRNPLVEQAGLLGIPVYSDDEIYHYIDYDAQTFKGEHIDIVISYLYYHRVRQPLLSIADTAINFHPAILPDYQGLGGYNAAILDGRKEYGVTAHMMIEGFDAGDIIKISKFKMNDNETALSLEQKSMQNMFLLFKEIFSSQYQFFIDNAYFNDITAGRYISRADFEEMKFVDPDASKEEIDRKIRAFWYPPFEGAKMKVGSGYYTLVSPELMSLIEKNTFSQEEKDG</sequence>
<accession>A0ABW5WX76</accession>
<dbReference type="PANTHER" id="PTHR11138">
    <property type="entry name" value="METHIONYL-TRNA FORMYLTRANSFERASE"/>
    <property type="match status" value="1"/>
</dbReference>
<comment type="caution">
    <text evidence="2">The sequence shown here is derived from an EMBL/GenBank/DDBJ whole genome shotgun (WGS) entry which is preliminary data.</text>
</comment>
<dbReference type="InterPro" id="IPR002376">
    <property type="entry name" value="Formyl_transf_N"/>
</dbReference>
<name>A0ABW5WX76_9STAP</name>
<reference evidence="3" key="1">
    <citation type="journal article" date="2019" name="Int. J. Syst. Evol. Microbiol.">
        <title>The Global Catalogue of Microorganisms (GCM) 10K type strain sequencing project: providing services to taxonomists for standard genome sequencing and annotation.</title>
        <authorList>
            <consortium name="The Broad Institute Genomics Platform"/>
            <consortium name="The Broad Institute Genome Sequencing Center for Infectious Disease"/>
            <person name="Wu L."/>
            <person name="Ma J."/>
        </authorList>
    </citation>
    <scope>NUCLEOTIDE SEQUENCE [LARGE SCALE GENOMIC DNA]</scope>
    <source>
        <strain evidence="3">KCTC 33575</strain>
    </source>
</reference>
<evidence type="ECO:0000313" key="3">
    <source>
        <dbReference type="Proteomes" id="UP001597519"/>
    </source>
</evidence>